<protein>
    <submittedName>
        <fullName evidence="3">T9SS C-terminal target domain-containing protein</fullName>
    </submittedName>
</protein>
<proteinExistence type="predicted"/>
<evidence type="ECO:0000256" key="1">
    <source>
        <dbReference type="ARBA" id="ARBA00022729"/>
    </source>
</evidence>
<dbReference type="AlphaFoldDB" id="A0A3P1B5L5"/>
<dbReference type="Pfam" id="PF14312">
    <property type="entry name" value="FG-GAP_2"/>
    <property type="match status" value="2"/>
</dbReference>
<evidence type="ECO:0000313" key="4">
    <source>
        <dbReference type="Proteomes" id="UP000268372"/>
    </source>
</evidence>
<keyword evidence="1" id="KW-0732">Signal</keyword>
<dbReference type="InterPro" id="IPR026444">
    <property type="entry name" value="Secre_tail"/>
</dbReference>
<dbReference type="NCBIfam" id="TIGR04183">
    <property type="entry name" value="Por_Secre_tail"/>
    <property type="match status" value="1"/>
</dbReference>
<evidence type="ECO:0000259" key="2">
    <source>
        <dbReference type="Pfam" id="PF18962"/>
    </source>
</evidence>
<dbReference type="EMBL" id="RQTJ01000004">
    <property type="protein sequence ID" value="RRA96249.1"/>
    <property type="molecule type" value="Genomic_DNA"/>
</dbReference>
<dbReference type="OrthoDB" id="1403372at2"/>
<keyword evidence="4" id="KW-1185">Reference proteome</keyword>
<dbReference type="SUPFAM" id="SSF50965">
    <property type="entry name" value="Galactose oxidase, central domain"/>
    <property type="match status" value="2"/>
</dbReference>
<dbReference type="Proteomes" id="UP000268372">
    <property type="component" value="Unassembled WGS sequence"/>
</dbReference>
<dbReference type="InterPro" id="IPR013517">
    <property type="entry name" value="FG-GAP"/>
</dbReference>
<name>A0A3P1B5L5_9FLAO</name>
<sequence length="488" mass="51251">MYIMSKKIFFFLLIPFLGYSQVQIGQDIIGEAIDDRSGYSVAISPDGTVVAIGAPLNDENGEGSGHVRVYKNVNGLWQKVGNDIDGESSSDTSGFSVSLSSNGNIVAIGAPGNSGNGQSSGHVRIFENISGVWTQIGNDIDGEASLDTSGFSVSISLNGNIVAIGAPFNDGNGSDSGHVRVYENISGSWTKVGNDIDGEHNSDGSGSSISISADGDVVAIGAPRNDGSGLSSGHVRVYQNISGNWIQIGNDINGKSALDNFGVSVSLSSDGNILASSASLQNGMDYVRVYQNVSGNWLQIGNDILGENLYDWHGKSVSLSSDGTVLAVGAPLNIGNGIDCGHVRIFKNLAGVWTQILYDIDGKSAGDFFGWSVSLSADGNTVAIGSTRSDIDGSGEGYVRVFDLTKLASNNEFVSQNFNIYPNPTSDILNISLENNLVLEHVTIYNNLGQVVKTATENVIDVSHLAKGLYFVEVTTNQGKATKKVVVQ</sequence>
<dbReference type="PANTHER" id="PTHR36220:SF1">
    <property type="entry name" value="GAMMA TUBULIN COMPLEX COMPONENT C-TERMINAL DOMAIN-CONTAINING PROTEIN"/>
    <property type="match status" value="1"/>
</dbReference>
<reference evidence="3 4" key="1">
    <citation type="submission" date="2018-11" db="EMBL/GenBank/DDBJ databases">
        <title>Flavobacterium sp. nov., YIM 102796 draft genome.</title>
        <authorList>
            <person name="Li G."/>
            <person name="Jiang Y."/>
        </authorList>
    </citation>
    <scope>NUCLEOTIDE SEQUENCE [LARGE SCALE GENOMIC DNA]</scope>
    <source>
        <strain evidence="3 4">YIM 102796</strain>
    </source>
</reference>
<dbReference type="RefSeq" id="WP_124898483.1">
    <property type="nucleotide sequence ID" value="NZ_RQTJ01000004.1"/>
</dbReference>
<gene>
    <name evidence="3" type="ORF">EG242_03225</name>
</gene>
<evidence type="ECO:0000313" key="3">
    <source>
        <dbReference type="EMBL" id="RRA96249.1"/>
    </source>
</evidence>
<organism evidence="3 4">
    <name type="scientific">Paenimyroides viscosum</name>
    <dbReference type="NCBI Taxonomy" id="2488729"/>
    <lineage>
        <taxon>Bacteria</taxon>
        <taxon>Pseudomonadati</taxon>
        <taxon>Bacteroidota</taxon>
        <taxon>Flavobacteriia</taxon>
        <taxon>Flavobacteriales</taxon>
        <taxon>Flavobacteriaceae</taxon>
        <taxon>Paenimyroides</taxon>
    </lineage>
</organism>
<accession>A0A3P1B5L5</accession>
<dbReference type="Pfam" id="PF18962">
    <property type="entry name" value="Por_Secre_tail"/>
    <property type="match status" value="1"/>
</dbReference>
<dbReference type="InterPro" id="IPR011043">
    <property type="entry name" value="Gal_Oxase/kelch_b-propeller"/>
</dbReference>
<comment type="caution">
    <text evidence="3">The sequence shown here is derived from an EMBL/GenBank/DDBJ whole genome shotgun (WGS) entry which is preliminary data.</text>
</comment>
<feature type="domain" description="Secretion system C-terminal sorting" evidence="2">
    <location>
        <begin position="420"/>
        <end position="487"/>
    </location>
</feature>
<dbReference type="PANTHER" id="PTHR36220">
    <property type="entry name" value="UNNAMED PRODUCT"/>
    <property type="match status" value="1"/>
</dbReference>